<accession>A0A8B8ICI7</accession>
<evidence type="ECO:0000256" key="2">
    <source>
        <dbReference type="ARBA" id="ARBA00022670"/>
    </source>
</evidence>
<evidence type="ECO:0000256" key="7">
    <source>
        <dbReference type="SAM" id="SignalP"/>
    </source>
</evidence>
<dbReference type="GeneID" id="113399118"/>
<dbReference type="Gene3D" id="2.40.10.10">
    <property type="entry name" value="Trypsin-like serine proteases"/>
    <property type="match status" value="1"/>
</dbReference>
<keyword evidence="9" id="KW-1185">Reference proteome</keyword>
<reference evidence="10" key="1">
    <citation type="submission" date="2025-08" db="UniProtKB">
        <authorList>
            <consortium name="RefSeq"/>
        </authorList>
    </citation>
    <scope>IDENTIFICATION</scope>
    <source>
        <tissue evidence="10">Whole body</tissue>
    </source>
</reference>
<dbReference type="InterPro" id="IPR043504">
    <property type="entry name" value="Peptidase_S1_PA_chymotrypsin"/>
</dbReference>
<feature type="domain" description="Peptidase S1" evidence="8">
    <location>
        <begin position="58"/>
        <end position="293"/>
    </location>
</feature>
<keyword evidence="4 6" id="KW-0720">Serine protease</keyword>
<dbReference type="SUPFAM" id="SSF50494">
    <property type="entry name" value="Trypsin-like serine proteases"/>
    <property type="match status" value="1"/>
</dbReference>
<dbReference type="PROSITE" id="PS50240">
    <property type="entry name" value="TRYPSIN_DOM"/>
    <property type="match status" value="1"/>
</dbReference>
<dbReference type="OrthoDB" id="5565075at2759"/>
<organism evidence="9 10">
    <name type="scientific">Vanessa tameamea</name>
    <name type="common">Kamehameha butterfly</name>
    <dbReference type="NCBI Taxonomy" id="334116"/>
    <lineage>
        <taxon>Eukaryota</taxon>
        <taxon>Metazoa</taxon>
        <taxon>Ecdysozoa</taxon>
        <taxon>Arthropoda</taxon>
        <taxon>Hexapoda</taxon>
        <taxon>Insecta</taxon>
        <taxon>Pterygota</taxon>
        <taxon>Neoptera</taxon>
        <taxon>Endopterygota</taxon>
        <taxon>Lepidoptera</taxon>
        <taxon>Glossata</taxon>
        <taxon>Ditrysia</taxon>
        <taxon>Papilionoidea</taxon>
        <taxon>Nymphalidae</taxon>
        <taxon>Nymphalinae</taxon>
        <taxon>Vanessa</taxon>
    </lineage>
</organism>
<keyword evidence="7" id="KW-0732">Signal</keyword>
<keyword evidence="2 6" id="KW-0645">Protease</keyword>
<dbReference type="SMART" id="SM00020">
    <property type="entry name" value="Tryp_SPc"/>
    <property type="match status" value="1"/>
</dbReference>
<evidence type="ECO:0000256" key="5">
    <source>
        <dbReference type="ARBA" id="ARBA00023157"/>
    </source>
</evidence>
<dbReference type="GO" id="GO:0006508">
    <property type="term" value="P:proteolysis"/>
    <property type="evidence" value="ECO:0007669"/>
    <property type="project" value="UniProtKB-KW"/>
</dbReference>
<name>A0A8B8ICI7_VANTA</name>
<dbReference type="OMA" id="ISNTKCA"/>
<proteinExistence type="inferred from homology"/>
<dbReference type="RefSeq" id="XP_026493941.2">
    <property type="nucleotide sequence ID" value="XM_026638156.2"/>
</dbReference>
<evidence type="ECO:0000259" key="8">
    <source>
        <dbReference type="PROSITE" id="PS50240"/>
    </source>
</evidence>
<dbReference type="InterPro" id="IPR009003">
    <property type="entry name" value="Peptidase_S1_PA"/>
</dbReference>
<keyword evidence="3 6" id="KW-0378">Hydrolase</keyword>
<evidence type="ECO:0000256" key="3">
    <source>
        <dbReference type="ARBA" id="ARBA00022801"/>
    </source>
</evidence>
<dbReference type="CDD" id="cd00190">
    <property type="entry name" value="Tryp_SPc"/>
    <property type="match status" value="1"/>
</dbReference>
<dbReference type="InterPro" id="IPR033116">
    <property type="entry name" value="TRYPSIN_SER"/>
</dbReference>
<dbReference type="PRINTS" id="PR00722">
    <property type="entry name" value="CHYMOTRYPSIN"/>
</dbReference>
<dbReference type="InterPro" id="IPR018114">
    <property type="entry name" value="TRYPSIN_HIS"/>
</dbReference>
<dbReference type="PANTHER" id="PTHR24276:SF98">
    <property type="entry name" value="FI18310P1-RELATED"/>
    <property type="match status" value="1"/>
</dbReference>
<dbReference type="InterPro" id="IPR050430">
    <property type="entry name" value="Peptidase_S1"/>
</dbReference>
<dbReference type="GO" id="GO:0005576">
    <property type="term" value="C:extracellular region"/>
    <property type="evidence" value="ECO:0007669"/>
    <property type="project" value="UniProtKB-SubCell"/>
</dbReference>
<evidence type="ECO:0000256" key="6">
    <source>
        <dbReference type="RuleBase" id="RU363034"/>
    </source>
</evidence>
<gene>
    <name evidence="10" type="primary">LOC113399118</name>
</gene>
<comment type="similarity">
    <text evidence="1">Belongs to the peptidase S1 family.</text>
</comment>
<dbReference type="Proteomes" id="UP001652626">
    <property type="component" value="Chromosome 15"/>
</dbReference>
<feature type="signal peptide" evidence="7">
    <location>
        <begin position="1"/>
        <end position="19"/>
    </location>
</feature>
<dbReference type="InterPro" id="IPR001314">
    <property type="entry name" value="Peptidase_S1A"/>
</dbReference>
<dbReference type="GO" id="GO:0090729">
    <property type="term" value="F:toxin activity"/>
    <property type="evidence" value="ECO:0007669"/>
    <property type="project" value="UniProtKB-KW"/>
</dbReference>
<evidence type="ECO:0000256" key="1">
    <source>
        <dbReference type="ARBA" id="ARBA00007664"/>
    </source>
</evidence>
<dbReference type="PROSITE" id="PS00134">
    <property type="entry name" value="TRYPSIN_HIS"/>
    <property type="match status" value="1"/>
</dbReference>
<sequence length="293" mass="30593">MKTLLVSVILAVAISAAYADANNNYGASAYDYHRTVGIPLASKVKTAEEIGLKHFPRIVGGDITDIAEVPYQAGLVIRILFILTSMCGGSLISNTRILTAAHCYTDGVLTAQSFTVVLGSNTIFSGGHRVVTTDIAVHPNWNTSNAANDIAVIRIPSVSYSPVIQPIALPSDGQLFNNFAGWNALASGYGLTRDGGSTPMSQRLSSVTLPVITNNQCASIYGTEYVHDSNICTSGEGGRGTCQGDSGGPLVVNIAGSRVLIGVTSYGALAGCEVGFPAAYARVTSYVPWINAQ</sequence>
<evidence type="ECO:0000313" key="10">
    <source>
        <dbReference type="RefSeq" id="XP_026493941.2"/>
    </source>
</evidence>
<dbReference type="AlphaFoldDB" id="A0A8B8ICI7"/>
<keyword evidence="5" id="KW-1015">Disulfide bond</keyword>
<dbReference type="GO" id="GO:0004252">
    <property type="term" value="F:serine-type endopeptidase activity"/>
    <property type="evidence" value="ECO:0007669"/>
    <property type="project" value="InterPro"/>
</dbReference>
<evidence type="ECO:0000256" key="4">
    <source>
        <dbReference type="ARBA" id="ARBA00022825"/>
    </source>
</evidence>
<dbReference type="InterPro" id="IPR001254">
    <property type="entry name" value="Trypsin_dom"/>
</dbReference>
<evidence type="ECO:0000313" key="9">
    <source>
        <dbReference type="Proteomes" id="UP001652626"/>
    </source>
</evidence>
<protein>
    <submittedName>
        <fullName evidence="10">Brachyurin-like</fullName>
    </submittedName>
</protein>
<dbReference type="Pfam" id="PF00089">
    <property type="entry name" value="Trypsin"/>
    <property type="match status" value="1"/>
</dbReference>
<dbReference type="PROSITE" id="PS00135">
    <property type="entry name" value="TRYPSIN_SER"/>
    <property type="match status" value="1"/>
</dbReference>
<dbReference type="PANTHER" id="PTHR24276">
    <property type="entry name" value="POLYSERASE-RELATED"/>
    <property type="match status" value="1"/>
</dbReference>
<feature type="chain" id="PRO_5046332242" evidence="7">
    <location>
        <begin position="20"/>
        <end position="293"/>
    </location>
</feature>